<sequence>MSTRSLQFFHFGLMPYPHIPPAEELTSTWVTLSNRHYDPELGHRLYNEYLDHAVLAERLGYDGTCVNEHHQNAYGTMPDPNVMASHIVARTSKIRVGIVGNALPLHDNPLRVAESVAMLDVISGGRIISGFVRGTGMEYHSLRANPATSRERFWEAHDLIVKAWADDGPFDWQGKHFDIPYVNPWPRPLQKPHPPIWLPGQGSFETIREAAKRRYPFMMVFAPLSFTKVNYDMYRKAAAEFGYEPAPEQLAFCVPTYVAETEAKAHEETREHMMWLFSRGLKIPDYHWLPPGYLSGQSLRGMIAGKRKFGIKDHVDLTYQDLLDEQYILVGTPAQVAEKLAAYTEDLGAGIHVGSSMQVGDMPSWKVEKNMTLFAEEVMPLFRPPGNQPAWARGVPVPGSPESLNA</sequence>
<dbReference type="InterPro" id="IPR011251">
    <property type="entry name" value="Luciferase-like_dom"/>
</dbReference>
<evidence type="ECO:0000259" key="3">
    <source>
        <dbReference type="Pfam" id="PF00296"/>
    </source>
</evidence>
<dbReference type="EMBL" id="BAABJP010000030">
    <property type="protein sequence ID" value="GAA5164279.1"/>
    <property type="molecule type" value="Genomic_DNA"/>
</dbReference>
<comment type="caution">
    <text evidence="4">The sequence shown here is derived from an EMBL/GenBank/DDBJ whole genome shotgun (WGS) entry which is preliminary data.</text>
</comment>
<dbReference type="Proteomes" id="UP001428817">
    <property type="component" value="Unassembled WGS sequence"/>
</dbReference>
<keyword evidence="2" id="KW-0503">Monooxygenase</keyword>
<evidence type="ECO:0000313" key="4">
    <source>
        <dbReference type="EMBL" id="GAA5164279.1"/>
    </source>
</evidence>
<evidence type="ECO:0000313" key="5">
    <source>
        <dbReference type="Proteomes" id="UP001428817"/>
    </source>
</evidence>
<dbReference type="PANTHER" id="PTHR30137:SF8">
    <property type="entry name" value="BLR5498 PROTEIN"/>
    <property type="match status" value="1"/>
</dbReference>
<keyword evidence="1" id="KW-0560">Oxidoreductase</keyword>
<dbReference type="InterPro" id="IPR036661">
    <property type="entry name" value="Luciferase-like_sf"/>
</dbReference>
<gene>
    <name evidence="4" type="ORF">GCM10023321_52510</name>
</gene>
<dbReference type="Gene3D" id="3.20.20.30">
    <property type="entry name" value="Luciferase-like domain"/>
    <property type="match status" value="1"/>
</dbReference>
<evidence type="ECO:0000256" key="1">
    <source>
        <dbReference type="ARBA" id="ARBA00023002"/>
    </source>
</evidence>
<protein>
    <submittedName>
        <fullName evidence="4">LLM class flavin-dependent oxidoreductase</fullName>
    </submittedName>
</protein>
<evidence type="ECO:0000256" key="2">
    <source>
        <dbReference type="ARBA" id="ARBA00023033"/>
    </source>
</evidence>
<reference evidence="5" key="1">
    <citation type="journal article" date="2019" name="Int. J. Syst. Evol. Microbiol.">
        <title>The Global Catalogue of Microorganisms (GCM) 10K type strain sequencing project: providing services to taxonomists for standard genome sequencing and annotation.</title>
        <authorList>
            <consortium name="The Broad Institute Genomics Platform"/>
            <consortium name="The Broad Institute Genome Sequencing Center for Infectious Disease"/>
            <person name="Wu L."/>
            <person name="Ma J."/>
        </authorList>
    </citation>
    <scope>NUCLEOTIDE SEQUENCE [LARGE SCALE GENOMIC DNA]</scope>
    <source>
        <strain evidence="5">JCM 18303</strain>
    </source>
</reference>
<dbReference type="PANTHER" id="PTHR30137">
    <property type="entry name" value="LUCIFERASE-LIKE MONOOXYGENASE"/>
    <property type="match status" value="1"/>
</dbReference>
<dbReference type="SUPFAM" id="SSF51679">
    <property type="entry name" value="Bacterial luciferase-like"/>
    <property type="match status" value="1"/>
</dbReference>
<name>A0ABP9QM95_9PSEU</name>
<dbReference type="Pfam" id="PF00296">
    <property type="entry name" value="Bac_luciferase"/>
    <property type="match status" value="1"/>
</dbReference>
<dbReference type="RefSeq" id="WP_185062352.1">
    <property type="nucleotide sequence ID" value="NZ_BAABJP010000030.1"/>
</dbReference>
<organism evidence="4 5">
    <name type="scientific">Pseudonocardia eucalypti</name>
    <dbReference type="NCBI Taxonomy" id="648755"/>
    <lineage>
        <taxon>Bacteria</taxon>
        <taxon>Bacillati</taxon>
        <taxon>Actinomycetota</taxon>
        <taxon>Actinomycetes</taxon>
        <taxon>Pseudonocardiales</taxon>
        <taxon>Pseudonocardiaceae</taxon>
        <taxon>Pseudonocardia</taxon>
    </lineage>
</organism>
<accession>A0ABP9QM95</accession>
<keyword evidence="5" id="KW-1185">Reference proteome</keyword>
<dbReference type="InterPro" id="IPR050766">
    <property type="entry name" value="Bact_Lucif_Oxidored"/>
</dbReference>
<feature type="domain" description="Luciferase-like" evidence="3">
    <location>
        <begin position="45"/>
        <end position="345"/>
    </location>
</feature>
<proteinExistence type="predicted"/>